<name>F0S9W6_PSESL</name>
<gene>
    <name evidence="3" type="ordered locus">Pedsa_1971</name>
</gene>
<evidence type="ECO:0000313" key="3">
    <source>
        <dbReference type="EMBL" id="ADY52524.1"/>
    </source>
</evidence>
<reference evidence="3 4" key="1">
    <citation type="journal article" date="2011" name="Stand. Genomic Sci.">
        <title>Complete genome sequence of the gliding, heparinolytic Pedobacter saltans type strain (113).</title>
        <authorList>
            <person name="Liolios K."/>
            <person name="Sikorski J."/>
            <person name="Lu M."/>
            <person name="Nolan M."/>
            <person name="Lapidus A."/>
            <person name="Lucas S."/>
            <person name="Hammon N."/>
            <person name="Deshpande S."/>
            <person name="Cheng J.F."/>
            <person name="Tapia R."/>
            <person name="Han C."/>
            <person name="Goodwin L."/>
            <person name="Pitluck S."/>
            <person name="Huntemann M."/>
            <person name="Ivanova N."/>
            <person name="Pagani I."/>
            <person name="Mavromatis K."/>
            <person name="Ovchinikova G."/>
            <person name="Pati A."/>
            <person name="Chen A."/>
            <person name="Palaniappan K."/>
            <person name="Land M."/>
            <person name="Hauser L."/>
            <person name="Brambilla E.M."/>
            <person name="Kotsyurbenko O."/>
            <person name="Rohde M."/>
            <person name="Tindall B.J."/>
            <person name="Abt B."/>
            <person name="Goker M."/>
            <person name="Detter J.C."/>
            <person name="Woyke T."/>
            <person name="Bristow J."/>
            <person name="Eisen J.A."/>
            <person name="Markowitz V."/>
            <person name="Hugenholtz P."/>
            <person name="Klenk H.P."/>
            <person name="Kyrpides N.C."/>
        </authorList>
    </citation>
    <scope>NUCLEOTIDE SEQUENCE [LARGE SCALE GENOMIC DNA]</scope>
    <source>
        <strain evidence="4">ATCC 51119 / DSM 12145 / JCM 21818 / LMG 10337 / NBRC 100064 / NCIMB 13643</strain>
    </source>
</reference>
<dbReference type="Proteomes" id="UP000000310">
    <property type="component" value="Chromosome"/>
</dbReference>
<dbReference type="Pfam" id="PF07876">
    <property type="entry name" value="Dabb"/>
    <property type="match status" value="1"/>
</dbReference>
<reference evidence="4" key="2">
    <citation type="submission" date="2011-02" db="EMBL/GenBank/DDBJ databases">
        <title>The complete genome of Pedobacter saltans DSM 12145.</title>
        <authorList>
            <consortium name="US DOE Joint Genome Institute (JGI-PGF)"/>
            <person name="Lucas S."/>
            <person name="Copeland A."/>
            <person name="Lapidus A."/>
            <person name="Bruce D."/>
            <person name="Goodwin L."/>
            <person name="Pitluck S."/>
            <person name="Kyrpides N."/>
            <person name="Mavromatis K."/>
            <person name="Pagani I."/>
            <person name="Ivanova N."/>
            <person name="Ovchinnikova G."/>
            <person name="Lu M."/>
            <person name="Detter J.C."/>
            <person name="Han C."/>
            <person name="Land M."/>
            <person name="Hauser L."/>
            <person name="Markowitz V."/>
            <person name="Cheng J.-F."/>
            <person name="Hugenholtz P."/>
            <person name="Woyke T."/>
            <person name="Wu D."/>
            <person name="Tindall B."/>
            <person name="Pomrenke H.G."/>
            <person name="Brambilla E."/>
            <person name="Klenk H.-P."/>
            <person name="Eisen J.A."/>
        </authorList>
    </citation>
    <scope>NUCLEOTIDE SEQUENCE [LARGE SCALE GENOMIC DNA]</scope>
    <source>
        <strain evidence="4">ATCC 51119 / DSM 12145 / JCM 21818 / LMG 10337 / NBRC 100064 / NCIMB 13643</strain>
    </source>
</reference>
<dbReference type="PANTHER" id="PTHR33178:SF10">
    <property type="entry name" value="STRESS-RESPONSE A_B BARREL DOMAIN-CONTAINING PROTEIN"/>
    <property type="match status" value="1"/>
</dbReference>
<dbReference type="InterPro" id="IPR044662">
    <property type="entry name" value="HS1/DABB1-like"/>
</dbReference>
<keyword evidence="4" id="KW-1185">Reference proteome</keyword>
<dbReference type="InterPro" id="IPR011008">
    <property type="entry name" value="Dimeric_a/b-barrel"/>
</dbReference>
<dbReference type="EMBL" id="CP002545">
    <property type="protein sequence ID" value="ADY52524.1"/>
    <property type="molecule type" value="Genomic_DNA"/>
</dbReference>
<evidence type="ECO:0000259" key="2">
    <source>
        <dbReference type="PROSITE" id="PS51502"/>
    </source>
</evidence>
<dbReference type="KEGG" id="psn:Pedsa_1971"/>
<evidence type="ECO:0000256" key="1">
    <source>
        <dbReference type="ARBA" id="ARBA00011738"/>
    </source>
</evidence>
<dbReference type="HOGENOM" id="CLU_080664_5_0_10"/>
<dbReference type="InterPro" id="IPR013097">
    <property type="entry name" value="Dabb"/>
</dbReference>
<dbReference type="SUPFAM" id="SSF54909">
    <property type="entry name" value="Dimeric alpha+beta barrel"/>
    <property type="match status" value="1"/>
</dbReference>
<organism evidence="3 4">
    <name type="scientific">Pseudopedobacter saltans (strain ATCC 51119 / DSM 12145 / JCM 21818 / CCUG 39354 / LMG 10337 / NBRC 100064 / NCIMB 13643)</name>
    <name type="common">Pedobacter saltans</name>
    <dbReference type="NCBI Taxonomy" id="762903"/>
    <lineage>
        <taxon>Bacteria</taxon>
        <taxon>Pseudomonadati</taxon>
        <taxon>Bacteroidota</taxon>
        <taxon>Sphingobacteriia</taxon>
        <taxon>Sphingobacteriales</taxon>
        <taxon>Sphingobacteriaceae</taxon>
        <taxon>Pseudopedobacter</taxon>
    </lineage>
</organism>
<dbReference type="eggNOG" id="ENOG50334CZ">
    <property type="taxonomic scope" value="Bacteria"/>
</dbReference>
<comment type="subunit">
    <text evidence="1">Homodimer.</text>
</comment>
<dbReference type="AlphaFoldDB" id="F0S9W6"/>
<dbReference type="RefSeq" id="WP_013633011.1">
    <property type="nucleotide sequence ID" value="NC_015177.1"/>
</dbReference>
<dbReference type="OrthoDB" id="7189263at2"/>
<feature type="domain" description="Stress-response A/B barrel" evidence="2">
    <location>
        <begin position="2"/>
        <end position="97"/>
    </location>
</feature>
<sequence length="98" mass="11565">MLVHHVLFWLKPDITKEQKKAFREGLESLKNVETIKSFHIGVPLAIERAVVDSSYTFSLFAIFDNIEGYNVYQMHSTHLKFLEKFKKLFEKIIIYDSI</sequence>
<dbReference type="PANTHER" id="PTHR33178">
    <property type="match status" value="1"/>
</dbReference>
<dbReference type="STRING" id="762903.Pedsa_1971"/>
<evidence type="ECO:0000313" key="4">
    <source>
        <dbReference type="Proteomes" id="UP000000310"/>
    </source>
</evidence>
<dbReference type="Gene3D" id="3.30.70.100">
    <property type="match status" value="1"/>
</dbReference>
<proteinExistence type="predicted"/>
<dbReference type="PROSITE" id="PS51502">
    <property type="entry name" value="S_R_A_B_BARREL"/>
    <property type="match status" value="1"/>
</dbReference>
<dbReference type="SMART" id="SM00886">
    <property type="entry name" value="Dabb"/>
    <property type="match status" value="1"/>
</dbReference>
<accession>F0S9W6</accession>
<protein>
    <submittedName>
        <fullName evidence="3">Stress responsive alpha-beta barrel domain-containing protein</fullName>
    </submittedName>
</protein>